<evidence type="ECO:0000313" key="3">
    <source>
        <dbReference type="EMBL" id="MDX5995471.1"/>
    </source>
</evidence>
<dbReference type="EMBL" id="JAWXXP010000001">
    <property type="protein sequence ID" value="MDX5990456.1"/>
    <property type="molecule type" value="Genomic_DNA"/>
</dbReference>
<dbReference type="Proteomes" id="UP001278050">
    <property type="component" value="Unassembled WGS sequence"/>
</dbReference>
<dbReference type="RefSeq" id="WP_074680641.1">
    <property type="nucleotide sequence ID" value="NZ_CBCSET010000010.1"/>
</dbReference>
<evidence type="ECO:0000313" key="4">
    <source>
        <dbReference type="Proteomes" id="UP001278050"/>
    </source>
</evidence>
<evidence type="ECO:0000313" key="1">
    <source>
        <dbReference type="EMBL" id="MDX5990456.1"/>
    </source>
</evidence>
<organism evidence="2 4">
    <name type="scientific">Ectopseudomonas alcaliphila</name>
    <dbReference type="NCBI Taxonomy" id="101564"/>
    <lineage>
        <taxon>Bacteria</taxon>
        <taxon>Pseudomonadati</taxon>
        <taxon>Pseudomonadota</taxon>
        <taxon>Gammaproteobacteria</taxon>
        <taxon>Pseudomonadales</taxon>
        <taxon>Pseudomonadaceae</taxon>
        <taxon>Ectopseudomonas</taxon>
    </lineage>
</organism>
<comment type="caution">
    <text evidence="2">The sequence shown here is derived from an EMBL/GenBank/DDBJ whole genome shotgun (WGS) entry which is preliminary data.</text>
</comment>
<name>A0ABU4Q778_9GAMM</name>
<proteinExistence type="predicted"/>
<dbReference type="EMBL" id="JAWXXP010000002">
    <property type="protein sequence ID" value="MDX5995471.1"/>
    <property type="molecule type" value="Genomic_DNA"/>
</dbReference>
<reference evidence="2 4" key="1">
    <citation type="submission" date="2023-11" db="EMBL/GenBank/DDBJ databases">
        <title>MicrobeMod: A computational toolkit for identifying prokaryotic methylation and restriction-modification with nanopore sequencing.</title>
        <authorList>
            <person name="Crits-Christoph A."/>
            <person name="Kang S.C."/>
            <person name="Lee H."/>
            <person name="Ostrov N."/>
        </authorList>
    </citation>
    <scope>NUCLEOTIDE SEQUENCE [LARGE SCALE GENOMIC DNA]</scope>
    <source>
        <strain evidence="2 4">ATCC BAA-571</strain>
    </source>
</reference>
<gene>
    <name evidence="1" type="ORF">SIM71_00070</name>
    <name evidence="2" type="ORF">SIM71_25475</name>
    <name evidence="3" type="ORF">SIM71_25705</name>
</gene>
<sequence>MVETYGHRWTANFGAKPRPDHAWAKHLTGITGKQIANGLAQLGGLNNDGWPPSATQFRSMCLQMPGMPSESEAWEQALRGEYSHDIVRIAAEKTGTFDLKSGRLTDKALRERFNRNFAIVRARAVMGKPLDDSIPDGIEHEEKTPMQVQYAHTHQQARDLITAQNIPTDGQQARKLLLARMGIKRGDQHA</sequence>
<evidence type="ECO:0000313" key="2">
    <source>
        <dbReference type="EMBL" id="MDX5995426.1"/>
    </source>
</evidence>
<accession>A0ABU4Q778</accession>
<keyword evidence="4" id="KW-1185">Reference proteome</keyword>
<dbReference type="EMBL" id="JAWXXP010000001">
    <property type="protein sequence ID" value="MDX5995426.1"/>
    <property type="molecule type" value="Genomic_DNA"/>
</dbReference>
<protein>
    <submittedName>
        <fullName evidence="2">Uncharacterized protein</fullName>
    </submittedName>
</protein>